<sequence length="321" mass="34258">MTLIRERTVLFADLRGSTALYESLGNAEATAVVTQTVKQVSEAVGKCGGTLVKTLGDGLMAIFATPPEGLKSAAMMHEALQRMVLRGRQRGASKALRGMKLQVALARGEVVEMAGDCFGDAVNVAARLLDHAGDNETLITGEVLAGLPKAQHGHFRSLDRITLRGRVEPIHVLVLDTSNGGDVAPTQFGDVIRSAEPDGIRLVWLDLDRVFDAAAMPIVLGRSVQATYCITDARVSRSHARIDWHGNTFSLTDLSYNGTYVRFGTDGEILNLRRGSCTLHGSGVIGLGSPPTDLSAPSVRFEVLHFADTQPGQHFSGRSGG</sequence>
<feature type="domain" description="FHA" evidence="1">
    <location>
        <begin position="218"/>
        <end position="261"/>
    </location>
</feature>
<dbReference type="SUPFAM" id="SSF55073">
    <property type="entry name" value="Nucleotide cyclase"/>
    <property type="match status" value="1"/>
</dbReference>
<comment type="caution">
    <text evidence="3">The sequence shown here is derived from an EMBL/GenBank/DDBJ whole genome shotgun (WGS) entry which is preliminary data.</text>
</comment>
<dbReference type="OrthoDB" id="9801841at2"/>
<evidence type="ECO:0000259" key="1">
    <source>
        <dbReference type="PROSITE" id="PS50006"/>
    </source>
</evidence>
<keyword evidence="4" id="KW-1185">Reference proteome</keyword>
<dbReference type="InParanoid" id="A0A4R6QRM2"/>
<dbReference type="GO" id="GO:0009190">
    <property type="term" value="P:cyclic nucleotide biosynthetic process"/>
    <property type="evidence" value="ECO:0007669"/>
    <property type="project" value="InterPro"/>
</dbReference>
<dbReference type="Gene3D" id="2.60.200.20">
    <property type="match status" value="1"/>
</dbReference>
<gene>
    <name evidence="3" type="ORF">DES47_101306</name>
</gene>
<name>A0A4R6QRM2_9BURK</name>
<protein>
    <submittedName>
        <fullName evidence="3">Class 3 adenylate cyclase</fullName>
    </submittedName>
</protein>
<dbReference type="PANTHER" id="PTHR43081">
    <property type="entry name" value="ADENYLATE CYCLASE, TERMINAL-DIFFERENTIATION SPECIFIC-RELATED"/>
    <property type="match status" value="1"/>
</dbReference>
<dbReference type="InterPro" id="IPR001054">
    <property type="entry name" value="A/G_cyclase"/>
</dbReference>
<dbReference type="EMBL" id="SNXS01000001">
    <property type="protein sequence ID" value="TDP74250.1"/>
    <property type="molecule type" value="Genomic_DNA"/>
</dbReference>
<evidence type="ECO:0000313" key="4">
    <source>
        <dbReference type="Proteomes" id="UP000295361"/>
    </source>
</evidence>
<evidence type="ECO:0000313" key="3">
    <source>
        <dbReference type="EMBL" id="TDP74250.1"/>
    </source>
</evidence>
<dbReference type="PROSITE" id="PS50006">
    <property type="entry name" value="FHA_DOMAIN"/>
    <property type="match status" value="1"/>
</dbReference>
<feature type="domain" description="Guanylate cyclase" evidence="2">
    <location>
        <begin position="8"/>
        <end position="129"/>
    </location>
</feature>
<dbReference type="Gene3D" id="3.30.70.1230">
    <property type="entry name" value="Nucleotide cyclase"/>
    <property type="match status" value="1"/>
</dbReference>
<accession>A0A4R6QRM2</accession>
<dbReference type="GO" id="GO:0004016">
    <property type="term" value="F:adenylate cyclase activity"/>
    <property type="evidence" value="ECO:0007669"/>
    <property type="project" value="UniProtKB-ARBA"/>
</dbReference>
<dbReference type="PANTHER" id="PTHR43081:SF1">
    <property type="entry name" value="ADENYLATE CYCLASE, TERMINAL-DIFFERENTIATION SPECIFIC"/>
    <property type="match status" value="1"/>
</dbReference>
<dbReference type="AlphaFoldDB" id="A0A4R6QRM2"/>
<dbReference type="InterPro" id="IPR000253">
    <property type="entry name" value="FHA_dom"/>
</dbReference>
<dbReference type="Pfam" id="PF00211">
    <property type="entry name" value="Guanylate_cyc"/>
    <property type="match status" value="1"/>
</dbReference>
<dbReference type="CDD" id="cd07302">
    <property type="entry name" value="CHD"/>
    <property type="match status" value="1"/>
</dbReference>
<reference evidence="3 4" key="1">
    <citation type="submission" date="2019-03" db="EMBL/GenBank/DDBJ databases">
        <title>Genomic Encyclopedia of Type Strains, Phase IV (KMG-IV): sequencing the most valuable type-strain genomes for metagenomic binning, comparative biology and taxonomic classification.</title>
        <authorList>
            <person name="Goeker M."/>
        </authorList>
    </citation>
    <scope>NUCLEOTIDE SEQUENCE [LARGE SCALE GENOMIC DNA]</scope>
    <source>
        <strain evidence="3 4">DSM 16998</strain>
    </source>
</reference>
<dbReference type="PROSITE" id="PS50125">
    <property type="entry name" value="GUANYLATE_CYCLASE_2"/>
    <property type="match status" value="1"/>
</dbReference>
<dbReference type="InterPro" id="IPR008984">
    <property type="entry name" value="SMAD_FHA_dom_sf"/>
</dbReference>
<dbReference type="SUPFAM" id="SSF49879">
    <property type="entry name" value="SMAD/FHA domain"/>
    <property type="match status" value="1"/>
</dbReference>
<proteinExistence type="predicted"/>
<evidence type="ECO:0000259" key="2">
    <source>
        <dbReference type="PROSITE" id="PS50125"/>
    </source>
</evidence>
<dbReference type="Proteomes" id="UP000295361">
    <property type="component" value="Unassembled WGS sequence"/>
</dbReference>
<dbReference type="RefSeq" id="WP_133698896.1">
    <property type="nucleotide sequence ID" value="NZ_SNXS01000001.1"/>
</dbReference>
<dbReference type="InterPro" id="IPR029787">
    <property type="entry name" value="Nucleotide_cyclase"/>
</dbReference>
<dbReference type="InterPro" id="IPR050697">
    <property type="entry name" value="Adenylyl/Guanylyl_Cyclase_3/4"/>
</dbReference>
<dbReference type="Pfam" id="PF00498">
    <property type="entry name" value="FHA"/>
    <property type="match status" value="1"/>
</dbReference>
<dbReference type="GO" id="GO:0035556">
    <property type="term" value="P:intracellular signal transduction"/>
    <property type="evidence" value="ECO:0007669"/>
    <property type="project" value="InterPro"/>
</dbReference>
<organism evidence="3 4">
    <name type="scientific">Roseateles toxinivorans</name>
    <dbReference type="NCBI Taxonomy" id="270368"/>
    <lineage>
        <taxon>Bacteria</taxon>
        <taxon>Pseudomonadati</taxon>
        <taxon>Pseudomonadota</taxon>
        <taxon>Betaproteobacteria</taxon>
        <taxon>Burkholderiales</taxon>
        <taxon>Sphaerotilaceae</taxon>
        <taxon>Roseateles</taxon>
    </lineage>
</organism>
<dbReference type="CDD" id="cd00060">
    <property type="entry name" value="FHA"/>
    <property type="match status" value="1"/>
</dbReference>